<name>A0A8K0W047_9PLEO</name>
<keyword evidence="2" id="KW-0813">Transport</keyword>
<evidence type="ECO:0000256" key="8">
    <source>
        <dbReference type="ARBA" id="ARBA00023136"/>
    </source>
</evidence>
<evidence type="ECO:0000256" key="6">
    <source>
        <dbReference type="ARBA" id="ARBA00022989"/>
    </source>
</evidence>
<dbReference type="OrthoDB" id="4150500at2759"/>
<evidence type="ECO:0000256" key="9">
    <source>
        <dbReference type="ARBA" id="ARBA00025716"/>
    </source>
</evidence>
<evidence type="ECO:0000256" key="2">
    <source>
        <dbReference type="ARBA" id="ARBA00022448"/>
    </source>
</evidence>
<evidence type="ECO:0000256" key="3">
    <source>
        <dbReference type="ARBA" id="ARBA00022692"/>
    </source>
</evidence>
<keyword evidence="6" id="KW-1133">Transmembrane helix</keyword>
<comment type="similarity">
    <text evidence="9">Belongs to the Tom5 family.</text>
</comment>
<evidence type="ECO:0000256" key="1">
    <source>
        <dbReference type="ARBA" id="ARBA00004572"/>
    </source>
</evidence>
<accession>A0A8K0W047</accession>
<dbReference type="GO" id="GO:0008320">
    <property type="term" value="F:protein transmembrane transporter activity"/>
    <property type="evidence" value="ECO:0007669"/>
    <property type="project" value="TreeGrafter"/>
</dbReference>
<keyword evidence="8" id="KW-0472">Membrane</keyword>
<evidence type="ECO:0000256" key="5">
    <source>
        <dbReference type="ARBA" id="ARBA00022927"/>
    </source>
</evidence>
<comment type="caution">
    <text evidence="11">The sequence shown here is derived from an EMBL/GenBank/DDBJ whole genome shotgun (WGS) entry which is preliminary data.</text>
</comment>
<feature type="region of interest" description="Disordered" evidence="10">
    <location>
        <begin position="37"/>
        <end position="69"/>
    </location>
</feature>
<keyword evidence="3" id="KW-0812">Transmembrane</keyword>
<dbReference type="PANTHER" id="PTHR28188:SF1">
    <property type="entry name" value="MITOCHONDRIAL IMPORT RECEPTOR SUBUNIT TOM5"/>
    <property type="match status" value="1"/>
</dbReference>
<gene>
    <name evidence="11" type="ORF">FB567DRAFT_590675</name>
</gene>
<feature type="region of interest" description="Disordered" evidence="10">
    <location>
        <begin position="1"/>
        <end position="23"/>
    </location>
</feature>
<protein>
    <submittedName>
        <fullName evidence="11">Uncharacterized protein</fullName>
    </submittedName>
</protein>
<evidence type="ECO:0000256" key="4">
    <source>
        <dbReference type="ARBA" id="ARBA00022787"/>
    </source>
</evidence>
<proteinExistence type="inferred from homology"/>
<evidence type="ECO:0000256" key="10">
    <source>
        <dbReference type="SAM" id="MobiDB-lite"/>
    </source>
</evidence>
<keyword evidence="4" id="KW-1000">Mitochondrion outer membrane</keyword>
<dbReference type="EMBL" id="JAGMVJ010000006">
    <property type="protein sequence ID" value="KAH7089883.1"/>
    <property type="molecule type" value="Genomic_DNA"/>
</dbReference>
<keyword evidence="7" id="KW-0496">Mitochondrion</keyword>
<dbReference type="PANTHER" id="PTHR28188">
    <property type="entry name" value="MITOCHONDRIAL IMPORT RECEPTOR SUBUNIT TOM5"/>
    <property type="match status" value="1"/>
</dbReference>
<dbReference type="AlphaFoldDB" id="A0A8K0W047"/>
<dbReference type="Proteomes" id="UP000813461">
    <property type="component" value="Unassembled WGS sequence"/>
</dbReference>
<feature type="compositionally biased region" description="Basic and acidic residues" evidence="10">
    <location>
        <begin position="58"/>
        <end position="69"/>
    </location>
</feature>
<evidence type="ECO:0000313" key="12">
    <source>
        <dbReference type="Proteomes" id="UP000813461"/>
    </source>
</evidence>
<organism evidence="11 12">
    <name type="scientific">Paraphoma chrysanthemicola</name>
    <dbReference type="NCBI Taxonomy" id="798071"/>
    <lineage>
        <taxon>Eukaryota</taxon>
        <taxon>Fungi</taxon>
        <taxon>Dikarya</taxon>
        <taxon>Ascomycota</taxon>
        <taxon>Pezizomycotina</taxon>
        <taxon>Dothideomycetes</taxon>
        <taxon>Pleosporomycetidae</taxon>
        <taxon>Pleosporales</taxon>
        <taxon>Pleosporineae</taxon>
        <taxon>Phaeosphaeriaceae</taxon>
        <taxon>Paraphoma</taxon>
    </lineage>
</organism>
<keyword evidence="12" id="KW-1185">Reference proteome</keyword>
<evidence type="ECO:0000313" key="11">
    <source>
        <dbReference type="EMBL" id="KAH7089883.1"/>
    </source>
</evidence>
<evidence type="ECO:0000256" key="7">
    <source>
        <dbReference type="ARBA" id="ARBA00023128"/>
    </source>
</evidence>
<dbReference type="Pfam" id="PF10642">
    <property type="entry name" value="Tom5"/>
    <property type="match status" value="1"/>
</dbReference>
<reference evidence="11" key="1">
    <citation type="journal article" date="2021" name="Nat. Commun.">
        <title>Genetic determinants of endophytism in the Arabidopsis root mycobiome.</title>
        <authorList>
            <person name="Mesny F."/>
            <person name="Miyauchi S."/>
            <person name="Thiergart T."/>
            <person name="Pickel B."/>
            <person name="Atanasova L."/>
            <person name="Karlsson M."/>
            <person name="Huettel B."/>
            <person name="Barry K.W."/>
            <person name="Haridas S."/>
            <person name="Chen C."/>
            <person name="Bauer D."/>
            <person name="Andreopoulos W."/>
            <person name="Pangilinan J."/>
            <person name="LaButti K."/>
            <person name="Riley R."/>
            <person name="Lipzen A."/>
            <person name="Clum A."/>
            <person name="Drula E."/>
            <person name="Henrissat B."/>
            <person name="Kohler A."/>
            <person name="Grigoriev I.V."/>
            <person name="Martin F.M."/>
            <person name="Hacquard S."/>
        </authorList>
    </citation>
    <scope>NUCLEOTIDE SEQUENCE</scope>
    <source>
        <strain evidence="11">MPI-SDFR-AT-0120</strain>
    </source>
</reference>
<keyword evidence="5" id="KW-0653">Protein transport</keyword>
<dbReference type="GO" id="GO:0006626">
    <property type="term" value="P:protein targeting to mitochondrion"/>
    <property type="evidence" value="ECO:0007669"/>
    <property type="project" value="TreeGrafter"/>
</dbReference>
<sequence>MPVTLVSHKRRPRDHKISAPSSFIADTNSDLDFPAIEGGGATKKAQEHVSRSIEQWTEEVKRSPPQPSKRELEIAEAQTLTDIKWTAASAVVLYFSPHLVEYVSKLF</sequence>
<dbReference type="GO" id="GO:0005742">
    <property type="term" value="C:mitochondrial outer membrane translocase complex"/>
    <property type="evidence" value="ECO:0007669"/>
    <property type="project" value="TreeGrafter"/>
</dbReference>
<comment type="subcellular location">
    <subcellularLocation>
        <location evidence="1">Mitochondrion outer membrane</location>
        <topology evidence="1">Single-pass membrane protein</topology>
    </subcellularLocation>
</comment>
<dbReference type="InterPro" id="IPR019603">
    <property type="entry name" value="Tom5"/>
</dbReference>